<protein>
    <submittedName>
        <fullName evidence="1">Uncharacterized protein</fullName>
    </submittedName>
</protein>
<reference evidence="1 2" key="1">
    <citation type="journal article" date="2019" name="Int. J. Syst. Evol. Microbiol.">
        <title>The Global Catalogue of Microorganisms (GCM) 10K type strain sequencing project: providing services to taxonomists for standard genome sequencing and annotation.</title>
        <authorList>
            <consortium name="The Broad Institute Genomics Platform"/>
            <consortium name="The Broad Institute Genome Sequencing Center for Infectious Disease"/>
            <person name="Wu L."/>
            <person name="Ma J."/>
        </authorList>
    </citation>
    <scope>NUCLEOTIDE SEQUENCE [LARGE SCALE GENOMIC DNA]</scope>
    <source>
        <strain evidence="1 2">JCM 16009</strain>
    </source>
</reference>
<organism evidence="1 2">
    <name type="scientific">Pseudonocardia ailaonensis</name>
    <dbReference type="NCBI Taxonomy" id="367279"/>
    <lineage>
        <taxon>Bacteria</taxon>
        <taxon>Bacillati</taxon>
        <taxon>Actinomycetota</taxon>
        <taxon>Actinomycetes</taxon>
        <taxon>Pseudonocardiales</taxon>
        <taxon>Pseudonocardiaceae</taxon>
        <taxon>Pseudonocardia</taxon>
    </lineage>
</organism>
<dbReference type="RefSeq" id="WP_344425062.1">
    <property type="nucleotide sequence ID" value="NZ_BAAAQK010000025.1"/>
</dbReference>
<keyword evidence="2" id="KW-1185">Reference proteome</keyword>
<dbReference type="EMBL" id="BAAAQK010000025">
    <property type="protein sequence ID" value="GAA1872317.1"/>
    <property type="molecule type" value="Genomic_DNA"/>
</dbReference>
<accession>A0ABN2NKW9</accession>
<comment type="caution">
    <text evidence="1">The sequence shown here is derived from an EMBL/GenBank/DDBJ whole genome shotgun (WGS) entry which is preliminary data.</text>
</comment>
<name>A0ABN2NKW9_9PSEU</name>
<sequence>MTLPASYSDALDVAYSGKTPDSVIGAVKQVIINQLREMDSRVEIESTDFFNHSFAPDFVLHWKTSSIKREVYVRQSSNDPYFSEDIALLVEKSPVVFSLEPTHGRMRVRKETEIDARRGDTLLTDAPGLHEITERRAGSKVLDVASPSILQGGRGVLDEATADSVASGISRGFLSAAALSLEETRETVALFRYFFKSSHAARLTQFLRAVWIGAGGAYEDFPSDSHLDRELSPEALSFLLQIQDRADLHFWRRVGYGLSIGKLGSLEGKETVNFERLILANFDRIQARAAQASDPVEKTGDRVDRFGSWSSQADCLVWSGSSGALTFVEAKRALTDAVDGDEPNAVPLVELLERARRHQISLENLELESNGRLVSYGASPKGRNRDISLDDELLRLIESLGPAAVVRRAAVTLANSRALTCDFETSVAAGRAGAKYSLLDLLRSAAPLLIDLSDTDSQALARLIADHLELVQPIPLF</sequence>
<dbReference type="Proteomes" id="UP001500449">
    <property type="component" value="Unassembled WGS sequence"/>
</dbReference>
<proteinExistence type="predicted"/>
<evidence type="ECO:0000313" key="2">
    <source>
        <dbReference type="Proteomes" id="UP001500449"/>
    </source>
</evidence>
<evidence type="ECO:0000313" key="1">
    <source>
        <dbReference type="EMBL" id="GAA1872317.1"/>
    </source>
</evidence>
<gene>
    <name evidence="1" type="ORF">GCM10009836_61530</name>
</gene>